<dbReference type="PANTHER" id="PTHR22604">
    <property type="entry name" value="OXIDOREDUCTASES"/>
    <property type="match status" value="1"/>
</dbReference>
<dbReference type="InterPro" id="IPR036291">
    <property type="entry name" value="NAD(P)-bd_dom_sf"/>
</dbReference>
<dbReference type="InterPro" id="IPR055170">
    <property type="entry name" value="GFO_IDH_MocA-like_dom"/>
</dbReference>
<dbReference type="SUPFAM" id="SSF51735">
    <property type="entry name" value="NAD(P)-binding Rossmann-fold domains"/>
    <property type="match status" value="1"/>
</dbReference>
<dbReference type="GO" id="GO:0000166">
    <property type="term" value="F:nucleotide binding"/>
    <property type="evidence" value="ECO:0007669"/>
    <property type="project" value="InterPro"/>
</dbReference>
<dbReference type="Gene3D" id="3.30.360.10">
    <property type="entry name" value="Dihydrodipicolinate Reductase, domain 2"/>
    <property type="match status" value="1"/>
</dbReference>
<reference evidence="5 6" key="1">
    <citation type="submission" date="2016-10" db="EMBL/GenBank/DDBJ databases">
        <authorList>
            <person name="de Groot N.N."/>
        </authorList>
    </citation>
    <scope>NUCLEOTIDE SEQUENCE [LARGE SCALE GENOMIC DNA]</scope>
    <source>
        <strain evidence="5 6">DSM 23421</strain>
    </source>
</reference>
<dbReference type="Gene3D" id="3.40.50.720">
    <property type="entry name" value="NAD(P)-binding Rossmann-like Domain"/>
    <property type="match status" value="1"/>
</dbReference>
<evidence type="ECO:0000313" key="6">
    <source>
        <dbReference type="Proteomes" id="UP000199109"/>
    </source>
</evidence>
<evidence type="ECO:0000313" key="5">
    <source>
        <dbReference type="EMBL" id="SDE22773.1"/>
    </source>
</evidence>
<evidence type="ECO:0000256" key="2">
    <source>
        <dbReference type="ARBA" id="ARBA00023002"/>
    </source>
</evidence>
<proteinExistence type="inferred from homology"/>
<dbReference type="GO" id="GO:0016491">
    <property type="term" value="F:oxidoreductase activity"/>
    <property type="evidence" value="ECO:0007669"/>
    <property type="project" value="UniProtKB-KW"/>
</dbReference>
<name>A0A1G7B6Z6_9FLAO</name>
<dbReference type="PANTHER" id="PTHR22604:SF105">
    <property type="entry name" value="TRANS-1,2-DIHYDROBENZENE-1,2-DIOL DEHYDROGENASE"/>
    <property type="match status" value="1"/>
</dbReference>
<feature type="domain" description="Gfo/Idh/MocA-like oxidoreductase N-terminal" evidence="3">
    <location>
        <begin position="5"/>
        <end position="122"/>
    </location>
</feature>
<dbReference type="STRING" id="641691.SAMN05421636_10429"/>
<feature type="domain" description="GFO/IDH/MocA-like oxidoreductase" evidence="4">
    <location>
        <begin position="133"/>
        <end position="247"/>
    </location>
</feature>
<dbReference type="InterPro" id="IPR000683">
    <property type="entry name" value="Gfo/Idh/MocA-like_OxRdtase_N"/>
</dbReference>
<dbReference type="Pfam" id="PF22725">
    <property type="entry name" value="GFO_IDH_MocA_C3"/>
    <property type="match status" value="1"/>
</dbReference>
<dbReference type="AlphaFoldDB" id="A0A1G7B6Z6"/>
<dbReference type="EMBL" id="FNAO01000004">
    <property type="protein sequence ID" value="SDE22773.1"/>
    <property type="molecule type" value="Genomic_DNA"/>
</dbReference>
<protein>
    <submittedName>
        <fullName evidence="5">Predicted dehydrogenase</fullName>
    </submittedName>
</protein>
<evidence type="ECO:0000259" key="4">
    <source>
        <dbReference type="Pfam" id="PF22725"/>
    </source>
</evidence>
<keyword evidence="2" id="KW-0560">Oxidoreductase</keyword>
<organism evidence="5 6">
    <name type="scientific">Pricia antarctica</name>
    <dbReference type="NCBI Taxonomy" id="641691"/>
    <lineage>
        <taxon>Bacteria</taxon>
        <taxon>Pseudomonadati</taxon>
        <taxon>Bacteroidota</taxon>
        <taxon>Flavobacteriia</taxon>
        <taxon>Flavobacteriales</taxon>
        <taxon>Flavobacteriaceae</taxon>
        <taxon>Pricia</taxon>
    </lineage>
</organism>
<dbReference type="OrthoDB" id="9815825at2"/>
<gene>
    <name evidence="5" type="ORF">SAMN05421636_10429</name>
</gene>
<keyword evidence="6" id="KW-1185">Reference proteome</keyword>
<dbReference type="RefSeq" id="WP_091867447.1">
    <property type="nucleotide sequence ID" value="NZ_FNAO01000004.1"/>
</dbReference>
<evidence type="ECO:0000259" key="3">
    <source>
        <dbReference type="Pfam" id="PF01408"/>
    </source>
</evidence>
<evidence type="ECO:0000256" key="1">
    <source>
        <dbReference type="ARBA" id="ARBA00010928"/>
    </source>
</evidence>
<accession>A0A1G7B6Z6</accession>
<dbReference type="SUPFAM" id="SSF55347">
    <property type="entry name" value="Glyceraldehyde-3-phosphate dehydrogenase-like, C-terminal domain"/>
    <property type="match status" value="1"/>
</dbReference>
<dbReference type="InterPro" id="IPR050984">
    <property type="entry name" value="Gfo/Idh/MocA_domain"/>
</dbReference>
<dbReference type="Proteomes" id="UP000199109">
    <property type="component" value="Unassembled WGS sequence"/>
</dbReference>
<sequence>MADKIRWGIVGPGHIAHSFAKDLKLVEDGELTAVASRSLDRANEFADEYGAEHRYGSYQELFESDVVDVLYIATPHTSHCTLTVEALNHGKAVLCEKPMGIDADQVKKMIAAAKKNGVFLMEALWSRFNPSIVKVKDLIGQGKIGEVTYLNANFGFYGLDRDENGRLLNPDLAGGSLLDIGIYPIFLAYLILGKPDNIEAVSLFHKTGVEIQTSMIFEYPHAQATLASGLRSNMQMRAEIAGTKGSAFLHDRWHETQGYSLEIDQHMQDFDLPTNGKGYSYEIEEVHNCLRKGALQSEKWTLQNSLDLVNLLDEVRSITGTTFPFEE</sequence>
<comment type="similarity">
    <text evidence="1">Belongs to the Gfo/Idh/MocA family.</text>
</comment>
<dbReference type="Pfam" id="PF01408">
    <property type="entry name" value="GFO_IDH_MocA"/>
    <property type="match status" value="1"/>
</dbReference>